<dbReference type="Proteomes" id="UP001497383">
    <property type="component" value="Chromosome 2"/>
</dbReference>
<evidence type="ECO:0000313" key="2">
    <source>
        <dbReference type="EMBL" id="CAK9437007.1"/>
    </source>
</evidence>
<dbReference type="PANTHER" id="PTHR28020:SF1">
    <property type="entry name" value="YAP1-BINDING PROTEIN 1-RELATED"/>
    <property type="match status" value="1"/>
</dbReference>
<evidence type="ECO:0000256" key="1">
    <source>
        <dbReference type="SAM" id="MobiDB-lite"/>
    </source>
</evidence>
<reference evidence="2 3" key="1">
    <citation type="submission" date="2024-03" db="EMBL/GenBank/DDBJ databases">
        <authorList>
            <person name="Brejova B."/>
        </authorList>
    </citation>
    <scope>NUCLEOTIDE SEQUENCE [LARGE SCALE GENOMIC DNA]</scope>
    <source>
        <strain evidence="2 3">CBS 14171</strain>
    </source>
</reference>
<keyword evidence="3" id="KW-1185">Reference proteome</keyword>
<proteinExistence type="predicted"/>
<dbReference type="RefSeq" id="XP_066828418.1">
    <property type="nucleotide sequence ID" value="XM_066971373.1"/>
</dbReference>
<dbReference type="Pfam" id="PF08568">
    <property type="entry name" value="Kinetochor_Ybp2"/>
    <property type="match status" value="1"/>
</dbReference>
<protein>
    <recommendedName>
        <fullName evidence="4">YAP1 binding protein 2</fullName>
    </recommendedName>
</protein>
<name>A0ABP0ZGF8_9ASCO</name>
<dbReference type="EMBL" id="OZ022406">
    <property type="protein sequence ID" value="CAK9437007.1"/>
    <property type="molecule type" value="Genomic_DNA"/>
</dbReference>
<dbReference type="InterPro" id="IPR013877">
    <property type="entry name" value="YAP-bd/ALF4/Glomulin"/>
</dbReference>
<sequence length="695" mass="79040">MASTSESVTSESTLKEPVEERTFEQVVGSIATGAKDALVNRDFLSYSTLLDIFLQDPTKYTVEERESLLACVLKTLSENSELTYEIGWDLPSLIIAYVDSDYDFSSGIRNAPCVYKVLKIFEVLAKEGNPKELFLKGCELLETLHVNVDNADDAKYVRLHQENFFDIKLYCVLELIDANVKKIHTLYPSRFLAMAIGSFVNLVYLLNNTEGNTLGNNHFVLQRAYTFVRNYTGSPEPREVSEYTKEELDKIRSDEAYLQRKMLTGFTTNIINMCTKQHPEGFALDYFCQLQRRANKRVIYEFEYSTAILDRWVELAYSFDISLKTKFDQFVSDSRKLIDSVDLSQEDAGEVLFEKCVVDYQENMYTNIVNSSAKTINDSTLGELILFTNSAVSKQKLQPRKHKSEQGKVTTMSFKDAICMALRLVVPQMVQPVFSQKTIQDLVLYWTWVVVSSPHNSQCQDLRRQVREIPERLISIFYQLLLFAMVENKDRPTAGYMVLTALTKLLFLSPEPVGFAFIRDSLENCPYQNVKAPLIGIYKELLLNSRSGTTEELDLGKASLKANVNGGEKQEKGAPPPLPPRQSSLSTDDSYSLRQENLNDILELMLITSSDTLMKNNDNDDIVMINSGSLSTLAAYLNFFVALKRDPMVVANKAKIEKLLKSIEDDLDDIKQHSENQFEKNAAGMLQLTIDRFRD</sequence>
<dbReference type="PANTHER" id="PTHR28020">
    <property type="entry name" value="YAP1-BINDING PROTEIN 1-RELATED"/>
    <property type="match status" value="1"/>
</dbReference>
<accession>A0ABP0ZGF8</accession>
<evidence type="ECO:0000313" key="3">
    <source>
        <dbReference type="Proteomes" id="UP001497383"/>
    </source>
</evidence>
<dbReference type="InterPro" id="IPR040347">
    <property type="entry name" value="YBP1/2"/>
</dbReference>
<feature type="region of interest" description="Disordered" evidence="1">
    <location>
        <begin position="566"/>
        <end position="589"/>
    </location>
</feature>
<dbReference type="GeneID" id="92206676"/>
<organism evidence="2 3">
    <name type="scientific">Lodderomyces beijingensis</name>
    <dbReference type="NCBI Taxonomy" id="1775926"/>
    <lineage>
        <taxon>Eukaryota</taxon>
        <taxon>Fungi</taxon>
        <taxon>Dikarya</taxon>
        <taxon>Ascomycota</taxon>
        <taxon>Saccharomycotina</taxon>
        <taxon>Pichiomycetes</taxon>
        <taxon>Debaryomycetaceae</taxon>
        <taxon>Candida/Lodderomyces clade</taxon>
        <taxon>Lodderomyces</taxon>
    </lineage>
</organism>
<gene>
    <name evidence="2" type="ORF">LODBEIA_P14800</name>
</gene>
<evidence type="ECO:0008006" key="4">
    <source>
        <dbReference type="Google" id="ProtNLM"/>
    </source>
</evidence>